<evidence type="ECO:0000313" key="2">
    <source>
        <dbReference type="Proteomes" id="UP000256970"/>
    </source>
</evidence>
<dbReference type="EMBL" id="FNXT01001087">
    <property type="protein sequence ID" value="SZX71915.1"/>
    <property type="molecule type" value="Genomic_DNA"/>
</dbReference>
<sequence length="137" mass="12350">MSNTGRDAEQGIPAIDPAAADQGQYKSMGEGAAGGAGAGAAFGGAVGAAGGPVGSVLGAAAGGLAGAVAGGTVATQRGPEGAAVDMSKVAANAAGEPNSTADTKTGAGTPVMAPDTGAPGPDVGKAAATVADAMRSE</sequence>
<dbReference type="Proteomes" id="UP000256970">
    <property type="component" value="Unassembled WGS sequence"/>
</dbReference>
<evidence type="ECO:0000313" key="1">
    <source>
        <dbReference type="EMBL" id="SZX71915.1"/>
    </source>
</evidence>
<reference evidence="1 2" key="1">
    <citation type="submission" date="2016-10" db="EMBL/GenBank/DDBJ databases">
        <authorList>
            <person name="Cai Z."/>
        </authorList>
    </citation>
    <scope>NUCLEOTIDE SEQUENCE [LARGE SCALE GENOMIC DNA]</scope>
</reference>
<name>A0A383W2N3_TETOB</name>
<dbReference type="AlphaFoldDB" id="A0A383W2N3"/>
<gene>
    <name evidence="1" type="ORF">BQ4739_LOCUS12019</name>
</gene>
<accession>A0A383W2N3</accession>
<organism evidence="1 2">
    <name type="scientific">Tetradesmus obliquus</name>
    <name type="common">Green alga</name>
    <name type="synonym">Acutodesmus obliquus</name>
    <dbReference type="NCBI Taxonomy" id="3088"/>
    <lineage>
        <taxon>Eukaryota</taxon>
        <taxon>Viridiplantae</taxon>
        <taxon>Chlorophyta</taxon>
        <taxon>core chlorophytes</taxon>
        <taxon>Chlorophyceae</taxon>
        <taxon>CS clade</taxon>
        <taxon>Sphaeropleales</taxon>
        <taxon>Scenedesmaceae</taxon>
        <taxon>Tetradesmus</taxon>
    </lineage>
</organism>
<proteinExistence type="predicted"/>
<protein>
    <submittedName>
        <fullName evidence="1">Uncharacterized protein</fullName>
    </submittedName>
</protein>
<keyword evidence="2" id="KW-1185">Reference proteome</keyword>
<dbReference type="OrthoDB" id="10438160at2759"/>